<feature type="transmembrane region" description="Helical" evidence="1">
    <location>
        <begin position="203"/>
        <end position="226"/>
    </location>
</feature>
<accession>A0A844AJY5</accession>
<reference evidence="3 4" key="1">
    <citation type="submission" date="2019-10" db="EMBL/GenBank/DDBJ databases">
        <title>Epibacterium sp. nov., isolated from seawater.</title>
        <authorList>
            <person name="Zhang X."/>
            <person name="Li N."/>
        </authorList>
    </citation>
    <scope>NUCLEOTIDE SEQUENCE [LARGE SCALE GENOMIC DNA]</scope>
    <source>
        <strain evidence="3 4">SM1969</strain>
    </source>
</reference>
<feature type="chain" id="PRO_5032616832" description="HupE / UreJ protein" evidence="2">
    <location>
        <begin position="24"/>
        <end position="349"/>
    </location>
</feature>
<feature type="transmembrane region" description="Helical" evidence="1">
    <location>
        <begin position="232"/>
        <end position="249"/>
    </location>
</feature>
<protein>
    <recommendedName>
        <fullName evidence="5">HupE / UreJ protein</fullName>
    </recommendedName>
</protein>
<feature type="signal peptide" evidence="2">
    <location>
        <begin position="1"/>
        <end position="23"/>
    </location>
</feature>
<evidence type="ECO:0008006" key="5">
    <source>
        <dbReference type="Google" id="ProtNLM"/>
    </source>
</evidence>
<gene>
    <name evidence="3" type="ORF">GG681_02075</name>
</gene>
<evidence type="ECO:0000313" key="4">
    <source>
        <dbReference type="Proteomes" id="UP000436694"/>
    </source>
</evidence>
<feature type="transmembrane region" description="Helical" evidence="1">
    <location>
        <begin position="256"/>
        <end position="276"/>
    </location>
</feature>
<evidence type="ECO:0000256" key="2">
    <source>
        <dbReference type="SAM" id="SignalP"/>
    </source>
</evidence>
<proteinExistence type="predicted"/>
<keyword evidence="1" id="KW-0472">Membrane</keyword>
<keyword evidence="2" id="KW-0732">Signal</keyword>
<comment type="caution">
    <text evidence="3">The sequence shown here is derived from an EMBL/GenBank/DDBJ whole genome shotgun (WGS) entry which is preliminary data.</text>
</comment>
<sequence>MAGIYRIFCGWIIWGICSVAAFAQDGAPTVIDFRLNERELAVEMKLSRNLVAELMRPETSVKDAVSDAWQLRFDQLVQGSDQQPLEFDLTRITLTRPDQPNAPQVVYLSLRAQQNANTGSIRIHWPFGLGDMVLRQHGVDDPFSGYFSAGQSTPSIALSGGAARAEVDVFLDYARDGQQQVMTLPYVLFAIAMFLQSGRLTSLFVQIGSLLAGAAVALVCISYDVLIPPRVVLIWALPLLAALLFLDNIALRRLHFARCLALFFFAALQNLGFAAVLKNVGLAQAQVFPAVAGFGLGLIGSLAALLLAAYVVIGLQLGRWAKYRGRVIMPVSVTLGGISLYLGLSSLPL</sequence>
<dbReference type="RefSeq" id="WP_153544565.1">
    <property type="nucleotide sequence ID" value="NZ_WIXK01000001.1"/>
</dbReference>
<evidence type="ECO:0000313" key="3">
    <source>
        <dbReference type="EMBL" id="MQY41415.1"/>
    </source>
</evidence>
<keyword evidence="4" id="KW-1185">Reference proteome</keyword>
<dbReference type="EMBL" id="WIXK01000001">
    <property type="protein sequence ID" value="MQY41415.1"/>
    <property type="molecule type" value="Genomic_DNA"/>
</dbReference>
<feature type="transmembrane region" description="Helical" evidence="1">
    <location>
        <begin position="288"/>
        <end position="315"/>
    </location>
</feature>
<feature type="transmembrane region" description="Helical" evidence="1">
    <location>
        <begin position="180"/>
        <end position="196"/>
    </location>
</feature>
<feature type="transmembrane region" description="Helical" evidence="1">
    <location>
        <begin position="327"/>
        <end position="344"/>
    </location>
</feature>
<evidence type="ECO:0000256" key="1">
    <source>
        <dbReference type="SAM" id="Phobius"/>
    </source>
</evidence>
<keyword evidence="1" id="KW-0812">Transmembrane</keyword>
<organism evidence="3 4">
    <name type="scientific">Tritonibacter aquimaris</name>
    <dbReference type="NCBI Taxonomy" id="2663379"/>
    <lineage>
        <taxon>Bacteria</taxon>
        <taxon>Pseudomonadati</taxon>
        <taxon>Pseudomonadota</taxon>
        <taxon>Alphaproteobacteria</taxon>
        <taxon>Rhodobacterales</taxon>
        <taxon>Paracoccaceae</taxon>
        <taxon>Tritonibacter</taxon>
    </lineage>
</organism>
<dbReference type="AlphaFoldDB" id="A0A844AJY5"/>
<dbReference type="Proteomes" id="UP000436694">
    <property type="component" value="Unassembled WGS sequence"/>
</dbReference>
<keyword evidence="1" id="KW-1133">Transmembrane helix</keyword>
<name>A0A844AJY5_9RHOB</name>